<dbReference type="EMBL" id="CM043801">
    <property type="protein sequence ID" value="KAI4809519.1"/>
    <property type="molecule type" value="Genomic_DNA"/>
</dbReference>
<proteinExistence type="predicted"/>
<sequence>MDKARTAITQHRGDPSNRRHPLGFFEIQFGLFHRQTFRWVAENYLGYAAYLVAAMKRDLTGGCKDSKEHALNKGCFKECFIGAHSPAQWPNCNRVVEARFKMVIRAYKHIRECVITNAKVMTETTIQLPEVNVATITLHLPPMDLLSNSITLTGQDEGKGPIVKDLSDALAQATGVPQTSQKLIFKGKSLKDCGGESVQATE</sequence>
<evidence type="ECO:0000313" key="2">
    <source>
        <dbReference type="Proteomes" id="UP001057452"/>
    </source>
</evidence>
<protein>
    <submittedName>
        <fullName evidence="1">Uncharacterized protein</fullName>
    </submittedName>
</protein>
<accession>A0ACB9W8N7</accession>
<keyword evidence="2" id="KW-1185">Reference proteome</keyword>
<dbReference type="Proteomes" id="UP001057452">
    <property type="component" value="Chromosome 17"/>
</dbReference>
<organism evidence="1 2">
    <name type="scientific">Chaenocephalus aceratus</name>
    <name type="common">Blackfin icefish</name>
    <name type="synonym">Chaenichthys aceratus</name>
    <dbReference type="NCBI Taxonomy" id="36190"/>
    <lineage>
        <taxon>Eukaryota</taxon>
        <taxon>Metazoa</taxon>
        <taxon>Chordata</taxon>
        <taxon>Craniata</taxon>
        <taxon>Vertebrata</taxon>
        <taxon>Euteleostomi</taxon>
        <taxon>Actinopterygii</taxon>
        <taxon>Neopterygii</taxon>
        <taxon>Teleostei</taxon>
        <taxon>Neoteleostei</taxon>
        <taxon>Acanthomorphata</taxon>
        <taxon>Eupercaria</taxon>
        <taxon>Perciformes</taxon>
        <taxon>Notothenioidei</taxon>
        <taxon>Channichthyidae</taxon>
        <taxon>Chaenocephalus</taxon>
    </lineage>
</organism>
<evidence type="ECO:0000313" key="1">
    <source>
        <dbReference type="EMBL" id="KAI4809519.1"/>
    </source>
</evidence>
<reference evidence="1" key="1">
    <citation type="submission" date="2022-05" db="EMBL/GenBank/DDBJ databases">
        <title>Chromosome-level genome of Chaenocephalus aceratus.</title>
        <authorList>
            <person name="Park H."/>
        </authorList>
    </citation>
    <scope>NUCLEOTIDE SEQUENCE</scope>
    <source>
        <strain evidence="1">KU_202001</strain>
    </source>
</reference>
<gene>
    <name evidence="1" type="ORF">KUCAC02_018395</name>
</gene>
<comment type="caution">
    <text evidence="1">The sequence shown here is derived from an EMBL/GenBank/DDBJ whole genome shotgun (WGS) entry which is preliminary data.</text>
</comment>
<name>A0ACB9W8N7_CHAAC</name>